<dbReference type="GO" id="GO:0051276">
    <property type="term" value="P:chromosome organization"/>
    <property type="evidence" value="ECO:0007669"/>
    <property type="project" value="InterPro"/>
</dbReference>
<dbReference type="AlphaFoldDB" id="A0A813LNX9"/>
<dbReference type="InterPro" id="IPR009755">
    <property type="entry name" value="RMC1_C"/>
</dbReference>
<evidence type="ECO:0000313" key="4">
    <source>
        <dbReference type="Proteomes" id="UP000626109"/>
    </source>
</evidence>
<dbReference type="GO" id="GO:0003677">
    <property type="term" value="F:DNA binding"/>
    <property type="evidence" value="ECO:0007669"/>
    <property type="project" value="InterPro"/>
</dbReference>
<evidence type="ECO:0000313" key="3">
    <source>
        <dbReference type="EMBL" id="CAE8734700.1"/>
    </source>
</evidence>
<evidence type="ECO:0000259" key="2">
    <source>
        <dbReference type="Pfam" id="PF07035"/>
    </source>
</evidence>
<feature type="region of interest" description="Disordered" evidence="1">
    <location>
        <begin position="518"/>
        <end position="537"/>
    </location>
</feature>
<dbReference type="GO" id="GO:0031902">
    <property type="term" value="C:late endosome membrane"/>
    <property type="evidence" value="ECO:0007669"/>
    <property type="project" value="TreeGrafter"/>
</dbReference>
<protein>
    <recommendedName>
        <fullName evidence="2">Mic1 domain-containing protein</fullName>
    </recommendedName>
</protein>
<dbReference type="Pfam" id="PF07035">
    <property type="entry name" value="RMC1_C"/>
    <property type="match status" value="1"/>
</dbReference>
<dbReference type="GO" id="GO:0010506">
    <property type="term" value="P:regulation of autophagy"/>
    <property type="evidence" value="ECO:0007669"/>
    <property type="project" value="InterPro"/>
</dbReference>
<sequence length="561" mass="61505">MKSAMKAAMKVAMKAKAIKKVMKAAMKAKAMKKVMKKGMKNAMKKVMKKKAMKKSTIAMGKRAKSSVFRGSKAKTSGGLTKDKLTKNKAGKVVSKASSARAKKVYSKTIGAWNKACSAARKALAIKGFCAIGGKSAQGKALYAKAKSIYSAWWDFLSGSTILDLYCGNVCQLQVDMGSVMKDFLAKSPHDLATVMRLLLRRTNCRDYVVQVIRQALDSKTRSAELNQAFAVLNSAYRQAIEAMSARSSAGVGTGRQGQATVILLELEAMISHQSILSEKDMVSQVFHPHFLELEGLAAEDLFREEVLLPATHSGSGSADSALLDKWRIPLEARAHRDKGKELLRAQGRCPEILSVVIGYLRSLLGLQILPHKILQCFVFDLCLYYRQEHTLQQLLHYHVLLDSTELVLRLRDLAINSASCAWATQSCLDMALRVREFAVVAEMLLFSRQYLDIVPFLVNQRDVSFKVRSLLERLDADAEAKEDDPELMDHVVSEIHLWQKEALLSAAAIGRASSESSAAGAATPHVQSTPVAPPDLEGCQKWLPELCHDSTDGGSGKEDGS</sequence>
<feature type="domain" description="Mic1" evidence="2">
    <location>
        <begin position="353"/>
        <end position="472"/>
    </location>
</feature>
<dbReference type="Proteomes" id="UP000626109">
    <property type="component" value="Unassembled WGS sequence"/>
</dbReference>
<dbReference type="InterPro" id="IPR043928">
    <property type="entry name" value="DNVP"/>
</dbReference>
<proteinExistence type="predicted"/>
<evidence type="ECO:0000256" key="1">
    <source>
        <dbReference type="SAM" id="MobiDB-lite"/>
    </source>
</evidence>
<comment type="caution">
    <text evidence="3">The sequence shown here is derived from an EMBL/GenBank/DDBJ whole genome shotgun (WGS) entry which is preliminary data.</text>
</comment>
<organism evidence="3 4">
    <name type="scientific">Polarella glacialis</name>
    <name type="common">Dinoflagellate</name>
    <dbReference type="NCBI Taxonomy" id="89957"/>
    <lineage>
        <taxon>Eukaryota</taxon>
        <taxon>Sar</taxon>
        <taxon>Alveolata</taxon>
        <taxon>Dinophyceae</taxon>
        <taxon>Suessiales</taxon>
        <taxon>Suessiaceae</taxon>
        <taxon>Polarella</taxon>
    </lineage>
</organism>
<gene>
    <name evidence="3" type="ORF">PGLA2088_LOCUS47447</name>
</gene>
<reference evidence="3" key="1">
    <citation type="submission" date="2021-02" db="EMBL/GenBank/DDBJ databases">
        <authorList>
            <person name="Dougan E. K."/>
            <person name="Rhodes N."/>
            <person name="Thang M."/>
            <person name="Chan C."/>
        </authorList>
    </citation>
    <scope>NUCLEOTIDE SEQUENCE</scope>
</reference>
<dbReference type="GO" id="GO:0005765">
    <property type="term" value="C:lysosomal membrane"/>
    <property type="evidence" value="ECO:0007669"/>
    <property type="project" value="TreeGrafter"/>
</dbReference>
<dbReference type="EMBL" id="CAJNNW010036470">
    <property type="protein sequence ID" value="CAE8734700.1"/>
    <property type="molecule type" value="Genomic_DNA"/>
</dbReference>
<dbReference type="GO" id="GO:0035658">
    <property type="term" value="C:Mon1-Ccz1 complex"/>
    <property type="evidence" value="ECO:0007669"/>
    <property type="project" value="InterPro"/>
</dbReference>
<accession>A0A813LNX9</accession>
<dbReference type="PANTHER" id="PTHR12897">
    <property type="entry name" value="COLON CANCER-ASSOCIATED PROTEIN MIC1"/>
    <property type="match status" value="1"/>
</dbReference>
<dbReference type="Pfam" id="PF19060">
    <property type="entry name" value="DVNP"/>
    <property type="match status" value="1"/>
</dbReference>
<name>A0A813LNX9_POLGL</name>
<dbReference type="InterPro" id="IPR040371">
    <property type="entry name" value="RMC1"/>
</dbReference>
<feature type="region of interest" description="Disordered" evidence="1">
    <location>
        <begin position="542"/>
        <end position="561"/>
    </location>
</feature>
<dbReference type="PANTHER" id="PTHR12897:SF4">
    <property type="entry name" value="REGULATOR OF MON1-CCZ1 COMPLEX"/>
    <property type="match status" value="1"/>
</dbReference>
<feature type="compositionally biased region" description="Basic and acidic residues" evidence="1">
    <location>
        <begin position="546"/>
        <end position="561"/>
    </location>
</feature>